<dbReference type="AlphaFoldDB" id="A0A6A6Y0N5"/>
<feature type="compositionally biased region" description="Low complexity" evidence="2">
    <location>
        <begin position="383"/>
        <end position="393"/>
    </location>
</feature>
<dbReference type="Proteomes" id="UP000504636">
    <property type="component" value="Unplaced"/>
</dbReference>
<evidence type="ECO:0000313" key="4">
    <source>
        <dbReference type="Proteomes" id="UP000504636"/>
    </source>
</evidence>
<feature type="compositionally biased region" description="Basic and acidic residues" evidence="2">
    <location>
        <begin position="725"/>
        <end position="739"/>
    </location>
</feature>
<evidence type="ECO:0000256" key="1">
    <source>
        <dbReference type="SAM" id="Coils"/>
    </source>
</evidence>
<dbReference type="OrthoDB" id="4088568at2759"/>
<organism evidence="3">
    <name type="scientific">Mytilinidion resinicola</name>
    <dbReference type="NCBI Taxonomy" id="574789"/>
    <lineage>
        <taxon>Eukaryota</taxon>
        <taxon>Fungi</taxon>
        <taxon>Dikarya</taxon>
        <taxon>Ascomycota</taxon>
        <taxon>Pezizomycotina</taxon>
        <taxon>Dothideomycetes</taxon>
        <taxon>Pleosporomycetidae</taxon>
        <taxon>Mytilinidiales</taxon>
        <taxon>Mytilinidiaceae</taxon>
        <taxon>Mytilinidion</taxon>
    </lineage>
</organism>
<feature type="coiled-coil region" evidence="1">
    <location>
        <begin position="61"/>
        <end position="154"/>
    </location>
</feature>
<protein>
    <submittedName>
        <fullName evidence="3 5">Uncharacterized protein</fullName>
    </submittedName>
</protein>
<evidence type="ECO:0000313" key="3">
    <source>
        <dbReference type="EMBL" id="KAF2801574.1"/>
    </source>
</evidence>
<feature type="region of interest" description="Disordered" evidence="2">
    <location>
        <begin position="329"/>
        <end position="393"/>
    </location>
</feature>
<evidence type="ECO:0000313" key="5">
    <source>
        <dbReference type="RefSeq" id="XP_033568538.1"/>
    </source>
</evidence>
<feature type="compositionally biased region" description="Polar residues" evidence="2">
    <location>
        <begin position="702"/>
        <end position="721"/>
    </location>
</feature>
<feature type="compositionally biased region" description="Polar residues" evidence="2">
    <location>
        <begin position="357"/>
        <end position="378"/>
    </location>
</feature>
<dbReference type="GeneID" id="54462423"/>
<feature type="region of interest" description="Disordered" evidence="2">
    <location>
        <begin position="675"/>
        <end position="763"/>
    </location>
</feature>
<feature type="compositionally biased region" description="Basic residues" evidence="2">
    <location>
        <begin position="346"/>
        <end position="355"/>
    </location>
</feature>
<sequence>MEVPSTPPDETRIQHIPQCCCGRTDCPFLAHTGTLLEGLERDVSTAAQLGQALLVRHEAYILDSEQERLRMTATIEALEQDKRDLEAKNLKAAEENRDLLEQLGDLNEAVSESNAQVKNLEVTLEATQAELARVSILAARTEALEKELALLETEQGQLHETLINTQEDEKSAVQRWRTAERMIFSLQDQIDRIEKESREERERHVEVVGRMERRRAVEKELQNAAGRLKGAAAAKTTGSNVVSHFVKDILQDNANLQMGIVELREMLLSSNEEVERLREQLQFHQPISPNQSYASTPTLQKELGFEPPVSQPAGSQPVVNQELHVHHHYHAPAQPKEEPSKARTQAPRRVKKKGRNVITSGHFTPPSHSRNGSMSKSNGGHYPTKTATPASSSAAILSQTSVTIPNQSHRWSIHSNQTTASTAFSSVPNSPTSNSRRTSSIFDRFFSDAAFDSSRPTSPESNEPGSPMFPPSNGPHEFTGKLDTALYKHSRRGSNSLKPPLLGGLRSASMPNTVQSKSTLVSATVTELNSDDRHSEAPVDIEDMYLSPSGHPTIPEENEDASDAHSLSTETPSTDISTEDIYANMQSRPSLRRHTSHESMISVSGMDIHTLRSHPSQLLLPNSPRFASPSTSITSSKPVLSAMTATATRATMSRQGLDSHTFNRSLLYGTAADQRGSLRAKPSKETLGKRMGGWVFGKWGSTPATSSLPSSRDPSTPTTKATVPDAKDTSRPTSLEETKPSTTAQTPKPPADPIPINLRPPGINQSGPLLGFFSPAQATPVRVVVTNIDEEALRDSLREQ</sequence>
<reference evidence="3 5" key="1">
    <citation type="journal article" date="2020" name="Stud. Mycol.">
        <title>101 Dothideomycetes genomes: a test case for predicting lifestyles and emergence of pathogens.</title>
        <authorList>
            <person name="Haridas S."/>
            <person name="Albert R."/>
            <person name="Binder M."/>
            <person name="Bloem J."/>
            <person name="Labutti K."/>
            <person name="Salamov A."/>
            <person name="Andreopoulos B."/>
            <person name="Baker S."/>
            <person name="Barry K."/>
            <person name="Bills G."/>
            <person name="Bluhm B."/>
            <person name="Cannon C."/>
            <person name="Castanera R."/>
            <person name="Culley D."/>
            <person name="Daum C."/>
            <person name="Ezra D."/>
            <person name="Gonzalez J."/>
            <person name="Henrissat B."/>
            <person name="Kuo A."/>
            <person name="Liang C."/>
            <person name="Lipzen A."/>
            <person name="Lutzoni F."/>
            <person name="Magnuson J."/>
            <person name="Mondo S."/>
            <person name="Nolan M."/>
            <person name="Ohm R."/>
            <person name="Pangilinan J."/>
            <person name="Park H.-J."/>
            <person name="Ramirez L."/>
            <person name="Alfaro M."/>
            <person name="Sun H."/>
            <person name="Tritt A."/>
            <person name="Yoshinaga Y."/>
            <person name="Zwiers L.-H."/>
            <person name="Turgeon B."/>
            <person name="Goodwin S."/>
            <person name="Spatafora J."/>
            <person name="Crous P."/>
            <person name="Grigoriev I."/>
        </authorList>
    </citation>
    <scope>NUCLEOTIDE SEQUENCE</scope>
    <source>
        <strain evidence="3 5">CBS 304.34</strain>
    </source>
</reference>
<accession>A0A6A6Y0N5</accession>
<dbReference type="EMBL" id="MU003729">
    <property type="protein sequence ID" value="KAF2801574.1"/>
    <property type="molecule type" value="Genomic_DNA"/>
</dbReference>
<dbReference type="RefSeq" id="XP_033568538.1">
    <property type="nucleotide sequence ID" value="XM_033721530.1"/>
</dbReference>
<feature type="region of interest" description="Disordered" evidence="2">
    <location>
        <begin position="450"/>
        <end position="515"/>
    </location>
</feature>
<proteinExistence type="predicted"/>
<keyword evidence="4" id="KW-1185">Reference proteome</keyword>
<evidence type="ECO:0000256" key="2">
    <source>
        <dbReference type="SAM" id="MobiDB-lite"/>
    </source>
</evidence>
<reference evidence="5" key="3">
    <citation type="submission" date="2025-04" db="UniProtKB">
        <authorList>
            <consortium name="RefSeq"/>
        </authorList>
    </citation>
    <scope>IDENTIFICATION</scope>
    <source>
        <strain evidence="5">CBS 304.34</strain>
    </source>
</reference>
<name>A0A6A6Y0N5_9PEZI</name>
<gene>
    <name evidence="3 5" type="ORF">BDZ99DRAFT_469573</name>
</gene>
<keyword evidence="1" id="KW-0175">Coiled coil</keyword>
<feature type="region of interest" description="Disordered" evidence="2">
    <location>
        <begin position="548"/>
        <end position="574"/>
    </location>
</feature>
<feature type="compositionally biased region" description="Polar residues" evidence="2">
    <location>
        <begin position="565"/>
        <end position="574"/>
    </location>
</feature>
<reference evidence="5" key="2">
    <citation type="submission" date="2020-04" db="EMBL/GenBank/DDBJ databases">
        <authorList>
            <consortium name="NCBI Genome Project"/>
        </authorList>
    </citation>
    <scope>NUCLEOTIDE SEQUENCE</scope>
    <source>
        <strain evidence="5">CBS 304.34</strain>
    </source>
</reference>